<comment type="caution">
    <text evidence="3">The sequence shown here is derived from an EMBL/GenBank/DDBJ whole genome shotgun (WGS) entry which is preliminary data.</text>
</comment>
<dbReference type="InterPro" id="IPR013328">
    <property type="entry name" value="6PGD_dom2"/>
</dbReference>
<keyword evidence="1" id="KW-0812">Transmembrane</keyword>
<proteinExistence type="predicted"/>
<evidence type="ECO:0000259" key="2">
    <source>
        <dbReference type="Pfam" id="PF08546"/>
    </source>
</evidence>
<keyword evidence="1" id="KW-1133">Transmembrane helix</keyword>
<keyword evidence="1" id="KW-0472">Membrane</keyword>
<name>A0A836CKE8_9STRA</name>
<gene>
    <name evidence="3" type="ORF">JKP88DRAFT_234191</name>
</gene>
<dbReference type="EMBL" id="JAFCMP010000067">
    <property type="protein sequence ID" value="KAG5188679.1"/>
    <property type="molecule type" value="Genomic_DNA"/>
</dbReference>
<evidence type="ECO:0000313" key="3">
    <source>
        <dbReference type="EMBL" id="KAG5188679.1"/>
    </source>
</evidence>
<evidence type="ECO:0000313" key="4">
    <source>
        <dbReference type="Proteomes" id="UP000664859"/>
    </source>
</evidence>
<dbReference type="InterPro" id="IPR008927">
    <property type="entry name" value="6-PGluconate_DH-like_C_sf"/>
</dbReference>
<sequence>MQHDLQCGRKTAIDITTGALLRVAKRHNIRAPACQAVHDLLSAAVAAGGRTPAVSPQDLYVAAGRPTYSACALRRKAALWLLWAGGAVLLAWCQRGALAAALLSVAIAVCAALRYVVFTSTTQ</sequence>
<organism evidence="3 4">
    <name type="scientific">Tribonema minus</name>
    <dbReference type="NCBI Taxonomy" id="303371"/>
    <lineage>
        <taxon>Eukaryota</taxon>
        <taxon>Sar</taxon>
        <taxon>Stramenopiles</taxon>
        <taxon>Ochrophyta</taxon>
        <taxon>PX clade</taxon>
        <taxon>Xanthophyceae</taxon>
        <taxon>Tribonematales</taxon>
        <taxon>Tribonemataceae</taxon>
        <taxon>Tribonema</taxon>
    </lineage>
</organism>
<reference evidence="3" key="1">
    <citation type="submission" date="2021-02" db="EMBL/GenBank/DDBJ databases">
        <title>First Annotated Genome of the Yellow-green Alga Tribonema minus.</title>
        <authorList>
            <person name="Mahan K.M."/>
        </authorList>
    </citation>
    <scope>NUCLEOTIDE SEQUENCE</scope>
    <source>
        <strain evidence="3">UTEX B ZZ1240</strain>
    </source>
</reference>
<feature type="transmembrane region" description="Helical" evidence="1">
    <location>
        <begin position="77"/>
        <end position="92"/>
    </location>
</feature>
<protein>
    <recommendedName>
        <fullName evidence="2">Ketopantoate reductase C-terminal domain-containing protein</fullName>
    </recommendedName>
</protein>
<dbReference type="SUPFAM" id="SSF48179">
    <property type="entry name" value="6-phosphogluconate dehydrogenase C-terminal domain-like"/>
    <property type="match status" value="1"/>
</dbReference>
<accession>A0A836CKE8</accession>
<dbReference type="AlphaFoldDB" id="A0A836CKE8"/>
<evidence type="ECO:0000256" key="1">
    <source>
        <dbReference type="SAM" id="Phobius"/>
    </source>
</evidence>
<keyword evidence="4" id="KW-1185">Reference proteome</keyword>
<feature type="transmembrane region" description="Helical" evidence="1">
    <location>
        <begin position="98"/>
        <end position="117"/>
    </location>
</feature>
<dbReference type="InterPro" id="IPR013752">
    <property type="entry name" value="KPA_reductase"/>
</dbReference>
<dbReference type="Pfam" id="PF08546">
    <property type="entry name" value="ApbA_C"/>
    <property type="match status" value="1"/>
</dbReference>
<dbReference type="Proteomes" id="UP000664859">
    <property type="component" value="Unassembled WGS sequence"/>
</dbReference>
<dbReference type="Gene3D" id="1.10.1040.10">
    <property type="entry name" value="N-(1-d-carboxylethyl)-l-norvaline Dehydrogenase, domain 2"/>
    <property type="match status" value="1"/>
</dbReference>
<feature type="domain" description="Ketopantoate reductase C-terminal" evidence="2">
    <location>
        <begin position="1"/>
        <end position="43"/>
    </location>
</feature>